<comment type="function">
    <text evidence="8">F(1)F(0) ATP synthase produces ATP from ADP in the presence of a proton or sodium gradient. F-type ATPases consist of two structural domains, F(1) containing the extramembraneous catalytic core and F(0) containing the membrane proton channel, linked together by a central stalk and a peripheral stalk. During catalysis, ATP synthesis in the catalytic domain of F(1) is coupled via a rotary mechanism of the central stalk subunits to proton translocation.</text>
</comment>
<keyword evidence="7 8" id="KW-0066">ATP synthesis</keyword>
<accession>A0A2M9CLF6</accession>
<dbReference type="OrthoDB" id="5242917at2"/>
<proteinExistence type="inferred from homology"/>
<dbReference type="GO" id="GO:0046933">
    <property type="term" value="F:proton-transporting ATP synthase activity, rotational mechanism"/>
    <property type="evidence" value="ECO:0007669"/>
    <property type="project" value="UniProtKB-UniRule"/>
</dbReference>
<evidence type="ECO:0000313" key="9">
    <source>
        <dbReference type="EMBL" id="PJJ72728.1"/>
    </source>
</evidence>
<dbReference type="EMBL" id="PGFF01000001">
    <property type="protein sequence ID" value="PJJ72728.1"/>
    <property type="molecule type" value="Genomic_DNA"/>
</dbReference>
<keyword evidence="6 8" id="KW-0139">CF(1)</keyword>
<evidence type="ECO:0000256" key="6">
    <source>
        <dbReference type="ARBA" id="ARBA00023196"/>
    </source>
</evidence>
<evidence type="ECO:0000256" key="2">
    <source>
        <dbReference type="ARBA" id="ARBA00022448"/>
    </source>
</evidence>
<dbReference type="Proteomes" id="UP000228758">
    <property type="component" value="Unassembled WGS sequence"/>
</dbReference>
<organism evidence="9 10">
    <name type="scientific">Diaminobutyricimonas aerilata</name>
    <dbReference type="NCBI Taxonomy" id="1162967"/>
    <lineage>
        <taxon>Bacteria</taxon>
        <taxon>Bacillati</taxon>
        <taxon>Actinomycetota</taxon>
        <taxon>Actinomycetes</taxon>
        <taxon>Micrococcales</taxon>
        <taxon>Microbacteriaceae</taxon>
        <taxon>Diaminobutyricimonas</taxon>
    </lineage>
</organism>
<evidence type="ECO:0000313" key="10">
    <source>
        <dbReference type="Proteomes" id="UP000228758"/>
    </source>
</evidence>
<evidence type="ECO:0000256" key="4">
    <source>
        <dbReference type="ARBA" id="ARBA00023065"/>
    </source>
</evidence>
<protein>
    <recommendedName>
        <fullName evidence="8">ATP synthase subunit delta</fullName>
    </recommendedName>
    <alternativeName>
        <fullName evidence="8">ATP synthase F(1) sector subunit delta</fullName>
    </alternativeName>
    <alternativeName>
        <fullName evidence="8">F-type ATPase subunit delta</fullName>
        <shortName evidence="8">F-ATPase subunit delta</shortName>
    </alternativeName>
</protein>
<dbReference type="GO" id="GO:0045259">
    <property type="term" value="C:proton-transporting ATP synthase complex"/>
    <property type="evidence" value="ECO:0007669"/>
    <property type="project" value="UniProtKB-KW"/>
</dbReference>
<dbReference type="NCBIfam" id="NF009967">
    <property type="entry name" value="PRK13430.1"/>
    <property type="match status" value="1"/>
</dbReference>
<keyword evidence="2 8" id="KW-0813">Transport</keyword>
<sequence length="260" mass="26969">MGSATREALAAAREVLDGQNVDASTGEQLLQAGRVLGGSAQLRSALADPSAGAAEKRALVAAVFAGFGATARAVLDSVASTRWSTPEELLGGVEELGLRAIAASADDGLERELFTVASAVASDPTLELAIGSKLSGVDQKVGLVDRLLTGKAQPQTIAIVRHLVQQPRGRSLRESLRYASTVVADQGGRLVATVTSATPVAPAQLDRLEQSLTARYGRHVRLNQVIDPRVLGGLRVQVGNDVIDGSIAAKLNDLRLQLAG</sequence>
<evidence type="ECO:0000256" key="3">
    <source>
        <dbReference type="ARBA" id="ARBA00022781"/>
    </source>
</evidence>
<keyword evidence="10" id="KW-1185">Reference proteome</keyword>
<dbReference type="Pfam" id="PF00213">
    <property type="entry name" value="OSCP"/>
    <property type="match status" value="1"/>
</dbReference>
<keyword evidence="4 8" id="KW-0406">Ion transport</keyword>
<comment type="subcellular location">
    <subcellularLocation>
        <location evidence="8">Cell membrane</location>
        <topology evidence="8">Peripheral membrane protein</topology>
    </subcellularLocation>
    <subcellularLocation>
        <location evidence="1">Membrane</location>
    </subcellularLocation>
</comment>
<dbReference type="InterPro" id="IPR000711">
    <property type="entry name" value="ATPase_OSCP/dsu"/>
</dbReference>
<dbReference type="GO" id="GO:0005886">
    <property type="term" value="C:plasma membrane"/>
    <property type="evidence" value="ECO:0007669"/>
    <property type="project" value="UniProtKB-SubCell"/>
</dbReference>
<comment type="caution">
    <text evidence="9">The sequence shown here is derived from an EMBL/GenBank/DDBJ whole genome shotgun (WGS) entry which is preliminary data.</text>
</comment>
<name>A0A2M9CLF6_9MICO</name>
<comment type="similarity">
    <text evidence="8">Belongs to the ATPase delta chain family.</text>
</comment>
<evidence type="ECO:0000256" key="8">
    <source>
        <dbReference type="HAMAP-Rule" id="MF_01416"/>
    </source>
</evidence>
<evidence type="ECO:0000256" key="5">
    <source>
        <dbReference type="ARBA" id="ARBA00023136"/>
    </source>
</evidence>
<dbReference type="PANTHER" id="PTHR11910">
    <property type="entry name" value="ATP SYNTHASE DELTA CHAIN"/>
    <property type="match status" value="1"/>
</dbReference>
<dbReference type="PRINTS" id="PR00125">
    <property type="entry name" value="ATPASEDELTA"/>
</dbReference>
<dbReference type="HAMAP" id="MF_01416">
    <property type="entry name" value="ATP_synth_delta_bact"/>
    <property type="match status" value="1"/>
</dbReference>
<evidence type="ECO:0000256" key="7">
    <source>
        <dbReference type="ARBA" id="ARBA00023310"/>
    </source>
</evidence>
<evidence type="ECO:0000256" key="1">
    <source>
        <dbReference type="ARBA" id="ARBA00004370"/>
    </source>
</evidence>
<dbReference type="RefSeq" id="WP_100364886.1">
    <property type="nucleotide sequence ID" value="NZ_PGFF01000001.1"/>
</dbReference>
<keyword evidence="8" id="KW-1003">Cell membrane</keyword>
<dbReference type="InterPro" id="IPR020781">
    <property type="entry name" value="ATPase_OSCP/d_CS"/>
</dbReference>
<dbReference type="AlphaFoldDB" id="A0A2M9CLF6"/>
<dbReference type="PROSITE" id="PS00389">
    <property type="entry name" value="ATPASE_DELTA"/>
    <property type="match status" value="1"/>
</dbReference>
<comment type="function">
    <text evidence="8">This protein is part of the stalk that links CF(0) to CF(1). It either transmits conformational changes from CF(0) to CF(1) or is implicated in proton conduction.</text>
</comment>
<reference evidence="9 10" key="1">
    <citation type="submission" date="2017-11" db="EMBL/GenBank/DDBJ databases">
        <title>Genomic Encyclopedia of Archaeal and Bacterial Type Strains, Phase II (KMG-II): From Individual Species to Whole Genera.</title>
        <authorList>
            <person name="Goeker M."/>
        </authorList>
    </citation>
    <scope>NUCLEOTIDE SEQUENCE [LARGE SCALE GENOMIC DNA]</scope>
    <source>
        <strain evidence="9 10">DSM 27393</strain>
    </source>
</reference>
<gene>
    <name evidence="8" type="primary">atpH</name>
    <name evidence="9" type="ORF">CLV46_2303</name>
</gene>
<keyword evidence="3 8" id="KW-0375">Hydrogen ion transport</keyword>
<keyword evidence="5 8" id="KW-0472">Membrane</keyword>